<proteinExistence type="inferred from homology"/>
<keyword evidence="2" id="KW-0472">Membrane</keyword>
<dbReference type="GO" id="GO:0016491">
    <property type="term" value="F:oxidoreductase activity"/>
    <property type="evidence" value="ECO:0007669"/>
    <property type="project" value="UniProtKB-KW"/>
</dbReference>
<evidence type="ECO:0000313" key="4">
    <source>
        <dbReference type="EMBL" id="AVZ30510.1"/>
    </source>
</evidence>
<sequence length="231" mass="26696">MIQQRRMRSPLVTLHWLYIILLLLSILTVKHYQQQPNAFPSEYLNNLWGEIQACRYFAINNLNRDFVGTKGFSVVFRRSHIPTVEQKFPYFKPYLDLALQPSCNAFYLNPLQLKEGSRVDPHIDRSLRSYCKTVEPPAVVSVLYVRLPQNMEGGELVLKSQKRQLGQIKPQVNTLVYFQGDLTHSVNAVKTPGNRLSLVCEQYSLNEAELAEIPEFTLESRIVQATTKKRK</sequence>
<evidence type="ECO:0000256" key="2">
    <source>
        <dbReference type="SAM" id="Phobius"/>
    </source>
</evidence>
<dbReference type="InterPro" id="IPR005123">
    <property type="entry name" value="Oxoglu/Fe-dep_dioxygenase_dom"/>
</dbReference>
<dbReference type="AlphaFoldDB" id="A0A2S0Q876"/>
<keyword evidence="2" id="KW-0812">Transmembrane</keyword>
<evidence type="ECO:0000259" key="3">
    <source>
        <dbReference type="PROSITE" id="PS51471"/>
    </source>
</evidence>
<accession>A0A2S0Q876</accession>
<keyword evidence="1" id="KW-0560">Oxidoreductase</keyword>
<comment type="similarity">
    <text evidence="1">Belongs to the iron/ascorbate-dependent oxidoreductase family.</text>
</comment>
<name>A0A2S0Q876_NODSP</name>
<feature type="domain" description="Fe2OG dioxygenase" evidence="3">
    <location>
        <begin position="97"/>
        <end position="204"/>
    </location>
</feature>
<dbReference type="Gene3D" id="2.60.120.620">
    <property type="entry name" value="q2cbj1_9rhob like domain"/>
    <property type="match status" value="1"/>
</dbReference>
<keyword evidence="1" id="KW-0479">Metal-binding</keyword>
<protein>
    <recommendedName>
        <fullName evidence="3">Fe2OG dioxygenase domain-containing protein</fullName>
    </recommendedName>
</protein>
<feature type="transmembrane region" description="Helical" evidence="2">
    <location>
        <begin position="12"/>
        <end position="32"/>
    </location>
</feature>
<keyword evidence="2" id="KW-1133">Transmembrane helix</keyword>
<dbReference type="InterPro" id="IPR044862">
    <property type="entry name" value="Pro_4_hyd_alph_FE2OG_OXY"/>
</dbReference>
<dbReference type="Proteomes" id="UP000244056">
    <property type="component" value="Chromosome"/>
</dbReference>
<dbReference type="EMBL" id="CP020114">
    <property type="protein sequence ID" value="AVZ30510.1"/>
    <property type="molecule type" value="Genomic_DNA"/>
</dbReference>
<evidence type="ECO:0000313" key="5">
    <source>
        <dbReference type="Proteomes" id="UP000244056"/>
    </source>
</evidence>
<dbReference type="Pfam" id="PF13640">
    <property type="entry name" value="2OG-FeII_Oxy_3"/>
    <property type="match status" value="1"/>
</dbReference>
<dbReference type="GO" id="GO:0046872">
    <property type="term" value="F:metal ion binding"/>
    <property type="evidence" value="ECO:0007669"/>
    <property type="project" value="UniProtKB-KW"/>
</dbReference>
<reference evidence="4 5" key="1">
    <citation type="submission" date="2017-03" db="EMBL/GenBank/DDBJ databases">
        <title>Comparative genomics of the toxic Baltic Sea cyanobacteria Nodularia spumigena UHCC 0039 and its response on varying salinity.</title>
        <authorList>
            <person name="Teikari J.E."/>
        </authorList>
    </citation>
    <scope>NUCLEOTIDE SEQUENCE [LARGE SCALE GENOMIC DNA]</scope>
    <source>
        <strain evidence="4 5">UHCC 0039</strain>
    </source>
</reference>
<evidence type="ECO:0000256" key="1">
    <source>
        <dbReference type="RuleBase" id="RU003682"/>
    </source>
</evidence>
<keyword evidence="1" id="KW-0408">Iron</keyword>
<organism evidence="4 5">
    <name type="scientific">Nodularia spumigena UHCC 0039</name>
    <dbReference type="NCBI Taxonomy" id="1914872"/>
    <lineage>
        <taxon>Bacteria</taxon>
        <taxon>Bacillati</taxon>
        <taxon>Cyanobacteriota</taxon>
        <taxon>Cyanophyceae</taxon>
        <taxon>Nostocales</taxon>
        <taxon>Nodulariaceae</taxon>
        <taxon>Nodularia</taxon>
    </lineage>
</organism>
<gene>
    <name evidence="4" type="ORF">BMF81_02147</name>
</gene>
<dbReference type="KEGG" id="nsp:BMF81_02147"/>
<dbReference type="PROSITE" id="PS51471">
    <property type="entry name" value="FE2OG_OXY"/>
    <property type="match status" value="1"/>
</dbReference>